<name>A0A0C2WCJ2_SERVB</name>
<protein>
    <submittedName>
        <fullName evidence="2">Uncharacterized protein</fullName>
    </submittedName>
</protein>
<evidence type="ECO:0000256" key="1">
    <source>
        <dbReference type="SAM" id="MobiDB-lite"/>
    </source>
</evidence>
<proteinExistence type="predicted"/>
<feature type="region of interest" description="Disordered" evidence="1">
    <location>
        <begin position="1"/>
        <end position="28"/>
    </location>
</feature>
<gene>
    <name evidence="2" type="ORF">M408DRAFT_27272</name>
</gene>
<sequence>MSKRRGDSLREPVAKRSKRERIASPPSETITSVAGGAYSVRKVGSNACPALTTSAIKRFVTNLLDQTSELKKARTIATLQNLPDHLLQRVWLQLIEAWPERMAHHFIIAIFLRGSKVIFPGTLPGVTKDTIREIRRMSDTLSYLEITGHGIPDKVFATTISALPLLDHVDLR</sequence>
<feature type="compositionally biased region" description="Basic and acidic residues" evidence="1">
    <location>
        <begin position="1"/>
        <end position="14"/>
    </location>
</feature>
<dbReference type="OrthoDB" id="550575at2759"/>
<organism evidence="2 3">
    <name type="scientific">Serendipita vermifera MAFF 305830</name>
    <dbReference type="NCBI Taxonomy" id="933852"/>
    <lineage>
        <taxon>Eukaryota</taxon>
        <taxon>Fungi</taxon>
        <taxon>Dikarya</taxon>
        <taxon>Basidiomycota</taxon>
        <taxon>Agaricomycotina</taxon>
        <taxon>Agaricomycetes</taxon>
        <taxon>Sebacinales</taxon>
        <taxon>Serendipitaceae</taxon>
        <taxon>Serendipita</taxon>
    </lineage>
</organism>
<reference evidence="2 3" key="1">
    <citation type="submission" date="2014-04" db="EMBL/GenBank/DDBJ databases">
        <authorList>
            <consortium name="DOE Joint Genome Institute"/>
            <person name="Kuo A."/>
            <person name="Zuccaro A."/>
            <person name="Kohler A."/>
            <person name="Nagy L.G."/>
            <person name="Floudas D."/>
            <person name="Copeland A."/>
            <person name="Barry K.W."/>
            <person name="Cichocki N."/>
            <person name="Veneault-Fourrey C."/>
            <person name="LaButti K."/>
            <person name="Lindquist E.A."/>
            <person name="Lipzen A."/>
            <person name="Lundell T."/>
            <person name="Morin E."/>
            <person name="Murat C."/>
            <person name="Sun H."/>
            <person name="Tunlid A."/>
            <person name="Henrissat B."/>
            <person name="Grigoriev I.V."/>
            <person name="Hibbett D.S."/>
            <person name="Martin F."/>
            <person name="Nordberg H.P."/>
            <person name="Cantor M.N."/>
            <person name="Hua S.X."/>
        </authorList>
    </citation>
    <scope>NUCLEOTIDE SEQUENCE [LARGE SCALE GENOMIC DNA]</scope>
    <source>
        <strain evidence="2 3">MAFF 305830</strain>
    </source>
</reference>
<keyword evidence="3" id="KW-1185">Reference proteome</keyword>
<dbReference type="STRING" id="933852.A0A0C2WCJ2"/>
<evidence type="ECO:0000313" key="3">
    <source>
        <dbReference type="Proteomes" id="UP000054097"/>
    </source>
</evidence>
<reference evidence="3" key="2">
    <citation type="submission" date="2015-01" db="EMBL/GenBank/DDBJ databases">
        <title>Evolutionary Origins and Diversification of the Mycorrhizal Mutualists.</title>
        <authorList>
            <consortium name="DOE Joint Genome Institute"/>
            <consortium name="Mycorrhizal Genomics Consortium"/>
            <person name="Kohler A."/>
            <person name="Kuo A."/>
            <person name="Nagy L.G."/>
            <person name="Floudas D."/>
            <person name="Copeland A."/>
            <person name="Barry K.W."/>
            <person name="Cichocki N."/>
            <person name="Veneault-Fourrey C."/>
            <person name="LaButti K."/>
            <person name="Lindquist E.A."/>
            <person name="Lipzen A."/>
            <person name="Lundell T."/>
            <person name="Morin E."/>
            <person name="Murat C."/>
            <person name="Riley R."/>
            <person name="Ohm R."/>
            <person name="Sun H."/>
            <person name="Tunlid A."/>
            <person name="Henrissat B."/>
            <person name="Grigoriev I.V."/>
            <person name="Hibbett D.S."/>
            <person name="Martin F."/>
        </authorList>
    </citation>
    <scope>NUCLEOTIDE SEQUENCE [LARGE SCALE GENOMIC DNA]</scope>
    <source>
        <strain evidence="3">MAFF 305830</strain>
    </source>
</reference>
<dbReference type="AlphaFoldDB" id="A0A0C2WCJ2"/>
<dbReference type="HOGENOM" id="CLU_1556214_0_0_1"/>
<accession>A0A0C2WCJ2</accession>
<dbReference type="EMBL" id="KN824327">
    <property type="protein sequence ID" value="KIM24153.1"/>
    <property type="molecule type" value="Genomic_DNA"/>
</dbReference>
<dbReference type="Proteomes" id="UP000054097">
    <property type="component" value="Unassembled WGS sequence"/>
</dbReference>
<evidence type="ECO:0000313" key="2">
    <source>
        <dbReference type="EMBL" id="KIM24153.1"/>
    </source>
</evidence>